<dbReference type="Pfam" id="PF08843">
    <property type="entry name" value="AbiEii"/>
    <property type="match status" value="1"/>
</dbReference>
<evidence type="ECO:0000313" key="1">
    <source>
        <dbReference type="EMBL" id="ABJ04145.1"/>
    </source>
</evidence>
<gene>
    <name evidence="1" type="ordered locus">RPE_0185</name>
</gene>
<dbReference type="KEGG" id="rpe:RPE_0185"/>
<dbReference type="AlphaFoldDB" id="Q07V89"/>
<dbReference type="eggNOG" id="ENOG5032HF7">
    <property type="taxonomic scope" value="Bacteria"/>
</dbReference>
<name>Q07V89_RHOP5</name>
<protein>
    <recommendedName>
        <fullName evidence="2">Nucleotidyl transferase AbiEii/AbiGii toxin family protein</fullName>
    </recommendedName>
</protein>
<dbReference type="EMBL" id="CP000463">
    <property type="protein sequence ID" value="ABJ04145.1"/>
    <property type="molecule type" value="Genomic_DNA"/>
</dbReference>
<evidence type="ECO:0008006" key="2">
    <source>
        <dbReference type="Google" id="ProtNLM"/>
    </source>
</evidence>
<organism evidence="1">
    <name type="scientific">Rhodopseudomonas palustris (strain BisA53)</name>
    <dbReference type="NCBI Taxonomy" id="316055"/>
    <lineage>
        <taxon>Bacteria</taxon>
        <taxon>Pseudomonadati</taxon>
        <taxon>Pseudomonadota</taxon>
        <taxon>Alphaproteobacteria</taxon>
        <taxon>Hyphomicrobiales</taxon>
        <taxon>Nitrobacteraceae</taxon>
        <taxon>Rhodopseudomonas</taxon>
    </lineage>
</organism>
<dbReference type="InterPro" id="IPR014942">
    <property type="entry name" value="AbiEii"/>
</dbReference>
<sequence length="178" mass="19531">MLQIGHRESRDVDIFLPDPQFLALLDPKTNDFRFDILPTEYGGDGTGFLKLAFEGLGEIDFIVARTMTASPTLEATVERERVRLETVAEIITKKIVYRGSTIKPRDIFDIAAAAELNQASIVDALSAYPAAVSATLARLDKLNPDFVTVAIAQLAIRDRYRALAPTALARAVALLRSI</sequence>
<accession>Q07V89</accession>
<reference evidence="1" key="1">
    <citation type="submission" date="2006-09" db="EMBL/GenBank/DDBJ databases">
        <title>Complete sequence of Rhodopseudomonas palustris BisA53.</title>
        <authorList>
            <consortium name="US DOE Joint Genome Institute"/>
            <person name="Copeland A."/>
            <person name="Lucas S."/>
            <person name="Lapidus A."/>
            <person name="Barry K."/>
            <person name="Detter J.C."/>
            <person name="Glavina del Rio T."/>
            <person name="Hammon N."/>
            <person name="Israni S."/>
            <person name="Dalin E."/>
            <person name="Tice H."/>
            <person name="Pitluck S."/>
            <person name="Chain P."/>
            <person name="Malfatti S."/>
            <person name="Shin M."/>
            <person name="Vergez L."/>
            <person name="Schmutz J."/>
            <person name="Larimer F."/>
            <person name="Land M."/>
            <person name="Hauser L."/>
            <person name="Pelletier D.A."/>
            <person name="Kyrpides N."/>
            <person name="Kim E."/>
            <person name="Harwood C.S."/>
            <person name="Oda Y."/>
            <person name="Richardson P."/>
        </authorList>
    </citation>
    <scope>NUCLEOTIDE SEQUENCE [LARGE SCALE GENOMIC DNA]</scope>
    <source>
        <strain evidence="1">BisA53</strain>
    </source>
</reference>
<proteinExistence type="predicted"/>
<dbReference type="HOGENOM" id="CLU_101791_0_0_5"/>